<dbReference type="EMBL" id="CP001674">
    <property type="protein sequence ID" value="ACT51799.1"/>
    <property type="molecule type" value="Genomic_DNA"/>
</dbReference>
<evidence type="ECO:0000313" key="3">
    <source>
        <dbReference type="Proteomes" id="UP000002743"/>
    </source>
</evidence>
<keyword evidence="3" id="KW-1185">Reference proteome</keyword>
<sequence length="82" mass="9756">MYIDTTTLILLSLITGIPSLYFLVWGVRTGQFDHTERAALSIFDENELQSYRPWEKPAQQQERMRRAGKDTLQVDQRWEPWL</sequence>
<dbReference type="eggNOG" id="COG3197">
    <property type="taxonomic scope" value="Bacteria"/>
</dbReference>
<evidence type="ECO:0000256" key="1">
    <source>
        <dbReference type="SAM" id="Phobius"/>
    </source>
</evidence>
<keyword evidence="1" id="KW-0812">Transmembrane</keyword>
<reference evidence="2 3" key="2">
    <citation type="journal article" date="2011" name="J. Bacteriol.">
        <title>Genomes of three methylotrophs from a single niche uncover genetic and metabolic divergence of Methylophilaceae.</title>
        <authorList>
            <person name="Lapidus A."/>
            <person name="Clum A."/>
            <person name="Labutti K."/>
            <person name="Kaluzhnaya M.G."/>
            <person name="Lim S."/>
            <person name="Beck D.A."/>
            <person name="Glavina Del Rio T."/>
            <person name="Nolan M."/>
            <person name="Mavromatis K."/>
            <person name="Huntemann M."/>
            <person name="Lucas S."/>
            <person name="Lidstrom M.E."/>
            <person name="Ivanova N."/>
            <person name="Chistoserdova L."/>
        </authorList>
    </citation>
    <scope>NUCLEOTIDE SEQUENCE [LARGE SCALE GENOMIC DNA]</scope>
    <source>
        <strain evidence="2 3">SIP3-4</strain>
    </source>
</reference>
<proteinExistence type="predicted"/>
<dbReference type="Proteomes" id="UP000002743">
    <property type="component" value="Chromosome"/>
</dbReference>
<feature type="transmembrane region" description="Helical" evidence="1">
    <location>
        <begin position="6"/>
        <end position="27"/>
    </location>
</feature>
<name>C6XB29_METGS</name>
<keyword evidence="1" id="KW-0472">Membrane</keyword>
<dbReference type="NCBIfam" id="TIGR00847">
    <property type="entry name" value="ccoS"/>
    <property type="match status" value="1"/>
</dbReference>
<dbReference type="InterPro" id="IPR004714">
    <property type="entry name" value="Cyt_oxidase_maturation_cbb3"/>
</dbReference>
<reference evidence="3" key="1">
    <citation type="submission" date="2009-07" db="EMBL/GenBank/DDBJ databases">
        <title>Complete sequence of chromosome of Methylovorus sp. SIP3-4.</title>
        <authorList>
            <person name="Lucas S."/>
            <person name="Copeland A."/>
            <person name="Lapidus A."/>
            <person name="Glavina del Rio T."/>
            <person name="Tice H."/>
            <person name="Bruce D."/>
            <person name="Goodwin L."/>
            <person name="Pitluck S."/>
            <person name="Clum A."/>
            <person name="Larimer F."/>
            <person name="Land M."/>
            <person name="Hauser L."/>
            <person name="Kyrpides N."/>
            <person name="Mikhailova N."/>
            <person name="Kayluzhnaya M."/>
            <person name="Chistoserdova L."/>
        </authorList>
    </citation>
    <scope>NUCLEOTIDE SEQUENCE [LARGE SCALE GENOMIC DNA]</scope>
    <source>
        <strain evidence="3">SIP3-4</strain>
    </source>
</reference>
<dbReference type="Pfam" id="PF03597">
    <property type="entry name" value="FixS"/>
    <property type="match status" value="1"/>
</dbReference>
<protein>
    <submittedName>
        <fullName evidence="2">Cytochrome oxidase maturation protein, cbb3-type</fullName>
    </submittedName>
</protein>
<keyword evidence="1" id="KW-1133">Transmembrane helix</keyword>
<dbReference type="STRING" id="582744.Msip34_2562"/>
<dbReference type="KEGG" id="mei:Msip34_2562"/>
<dbReference type="HOGENOM" id="CLU_2554356_0_0_4"/>
<accession>C6XB29</accession>
<evidence type="ECO:0000313" key="2">
    <source>
        <dbReference type="EMBL" id="ACT51799.1"/>
    </source>
</evidence>
<organism evidence="2 3">
    <name type="scientific">Methylovorus glucosotrophus (strain SIP3-4)</name>
    <dbReference type="NCBI Taxonomy" id="582744"/>
    <lineage>
        <taxon>Bacteria</taxon>
        <taxon>Pseudomonadati</taxon>
        <taxon>Pseudomonadota</taxon>
        <taxon>Betaproteobacteria</taxon>
        <taxon>Nitrosomonadales</taxon>
        <taxon>Methylophilaceae</taxon>
        <taxon>Methylovorus</taxon>
    </lineage>
</organism>
<dbReference type="AlphaFoldDB" id="C6XB29"/>
<gene>
    <name evidence="2" type="ordered locus">Msip34_2562</name>
</gene>